<dbReference type="PANTHER" id="PTHR12326">
    <property type="entry name" value="PLECKSTRIN HOMOLOGY DOMAIN CONTAINING PROTEIN"/>
    <property type="match status" value="1"/>
</dbReference>
<dbReference type="InterPro" id="IPR002219">
    <property type="entry name" value="PKC_DAG/PE"/>
</dbReference>
<dbReference type="SMART" id="SM00109">
    <property type="entry name" value="C1"/>
    <property type="match status" value="1"/>
</dbReference>
<dbReference type="InterPro" id="IPR036280">
    <property type="entry name" value="Multihaem_cyt_sf"/>
</dbReference>
<feature type="domain" description="Phorbol-ester/DAG-type" evidence="6">
    <location>
        <begin position="123"/>
        <end position="175"/>
    </location>
</feature>
<keyword evidence="1" id="KW-0479">Metal-binding</keyword>
<accession>A0A6J1WKD3</accession>
<dbReference type="Gene3D" id="3.30.60.20">
    <property type="match status" value="1"/>
</dbReference>
<reference evidence="8" key="1">
    <citation type="submission" date="2025-08" db="UniProtKB">
        <authorList>
            <consortium name="RefSeq"/>
        </authorList>
    </citation>
    <scope>IDENTIFICATION</scope>
    <source>
        <tissue evidence="8">Whole larvae</tissue>
    </source>
</reference>
<evidence type="ECO:0000313" key="7">
    <source>
        <dbReference type="Proteomes" id="UP001652740"/>
    </source>
</evidence>
<dbReference type="CTD" id="54849"/>
<dbReference type="InterPro" id="IPR025258">
    <property type="entry name" value="RH_dom"/>
</dbReference>
<dbReference type="GO" id="GO:0008270">
    <property type="term" value="F:zinc ion binding"/>
    <property type="evidence" value="ECO:0007669"/>
    <property type="project" value="UniProtKB-KW"/>
</dbReference>
<dbReference type="PROSITE" id="PS00479">
    <property type="entry name" value="ZF_DAG_PE_1"/>
    <property type="match status" value="1"/>
</dbReference>
<dbReference type="InterPro" id="IPR047983">
    <property type="entry name" value="DEF8_C1"/>
</dbReference>
<dbReference type="PANTHER" id="PTHR12326:SF3">
    <property type="entry name" value="DIFFERENTIALLY EXPRESSED IN FDCP 8 HOMOLOG"/>
    <property type="match status" value="1"/>
</dbReference>
<dbReference type="PROSITE" id="PS50081">
    <property type="entry name" value="ZF_DAG_PE_2"/>
    <property type="match status" value="1"/>
</dbReference>
<dbReference type="SUPFAM" id="SSF57889">
    <property type="entry name" value="Cysteine-rich domain"/>
    <property type="match status" value="1"/>
</dbReference>
<dbReference type="OrthoDB" id="1918044at2759"/>
<evidence type="ECO:0000256" key="5">
    <source>
        <dbReference type="ARBA" id="ARBA00029450"/>
    </source>
</evidence>
<keyword evidence="7" id="KW-1185">Reference proteome</keyword>
<keyword evidence="3" id="KW-0863">Zinc-finger</keyword>
<dbReference type="SMART" id="SM01175">
    <property type="entry name" value="DUF4206"/>
    <property type="match status" value="1"/>
</dbReference>
<proteinExistence type="inferred from homology"/>
<dbReference type="FunCoup" id="A0A6J1WKD3">
    <property type="interactions" value="19"/>
</dbReference>
<evidence type="ECO:0000259" key="6">
    <source>
        <dbReference type="PROSITE" id="PS50081"/>
    </source>
</evidence>
<name>A0A6J1WKD3_GALME</name>
<gene>
    <name evidence="8" type="primary">LOC113515250</name>
</gene>
<evidence type="ECO:0000256" key="3">
    <source>
        <dbReference type="ARBA" id="ARBA00022771"/>
    </source>
</evidence>
<dbReference type="KEGG" id="gmw:113515250"/>
<dbReference type="InterPro" id="IPR051366">
    <property type="entry name" value="DEF8"/>
</dbReference>
<evidence type="ECO:0000256" key="4">
    <source>
        <dbReference type="ARBA" id="ARBA00022833"/>
    </source>
</evidence>
<dbReference type="AlphaFoldDB" id="A0A6J1WKD3"/>
<protein>
    <submittedName>
        <fullName evidence="8">Differentially expressed in FDCP 8 homolog</fullName>
    </submittedName>
</protein>
<dbReference type="InParanoid" id="A0A6J1WKD3"/>
<keyword evidence="4" id="KW-0862">Zinc</keyword>
<dbReference type="Pfam" id="PF13901">
    <property type="entry name" value="RH_dom"/>
    <property type="match status" value="1"/>
</dbReference>
<keyword evidence="2" id="KW-0677">Repeat</keyword>
<sequence>MAAALANDSPKYRNSLICCSPRTIEADSITPSSSSTSGCVSADESYDSSLPRAIVNKKLKIHGSASREEVERAIIQCKELVLSSAQCSDERKWLVRYLVELRWRLEDLKENNGESRQRVSIKGHHFIKQTTISSRKQYCDHCSGVIWSIVQASYVCTDCGYLCHCKCIDHVCRVCAHVVMTEKGEFEMSICPEKGLAAQDYKCAECETTLTFKDLWNEPRLCDYTGLYFCGTCHWNDMYAIPARVVHNWDWEKRYISRIAYQMLTLSWTRPYIDVEQINSKLFNFITELQWVHKMRTDLQWMRRYLCACTEGTTLLSPLFVQLGDVNNKYSMAHLQAINDGSLESNLTELTEICRAHITKCELCSGKGYICEICSNNEVIYPFDNGAIMCEKCNSVYHRSCWLRKGQNCLKCIRLEERKKSKTDDDEIDSNVEYDIDKFVD</sequence>
<organism evidence="7 8">
    <name type="scientific">Galleria mellonella</name>
    <name type="common">Greater wax moth</name>
    <dbReference type="NCBI Taxonomy" id="7137"/>
    <lineage>
        <taxon>Eukaryota</taxon>
        <taxon>Metazoa</taxon>
        <taxon>Ecdysozoa</taxon>
        <taxon>Arthropoda</taxon>
        <taxon>Hexapoda</taxon>
        <taxon>Insecta</taxon>
        <taxon>Pterygota</taxon>
        <taxon>Neoptera</taxon>
        <taxon>Endopterygota</taxon>
        <taxon>Lepidoptera</taxon>
        <taxon>Glossata</taxon>
        <taxon>Ditrysia</taxon>
        <taxon>Pyraloidea</taxon>
        <taxon>Pyralidae</taxon>
        <taxon>Galleriinae</taxon>
        <taxon>Galleria</taxon>
    </lineage>
</organism>
<evidence type="ECO:0000313" key="8">
    <source>
        <dbReference type="RefSeq" id="XP_026755206.1"/>
    </source>
</evidence>
<dbReference type="Proteomes" id="UP001652740">
    <property type="component" value="Unplaced"/>
</dbReference>
<dbReference type="GeneID" id="113515250"/>
<dbReference type="InterPro" id="IPR046349">
    <property type="entry name" value="C1-like_sf"/>
</dbReference>
<evidence type="ECO:0000256" key="1">
    <source>
        <dbReference type="ARBA" id="ARBA00022723"/>
    </source>
</evidence>
<dbReference type="RefSeq" id="XP_026755206.1">
    <property type="nucleotide sequence ID" value="XM_026899405.3"/>
</dbReference>
<dbReference type="SUPFAM" id="SSF48695">
    <property type="entry name" value="Multiheme cytochromes"/>
    <property type="match status" value="1"/>
</dbReference>
<comment type="similarity">
    <text evidence="5">Belongs to the DEF8 family.</text>
</comment>
<dbReference type="CDD" id="cd20819">
    <property type="entry name" value="C1_DEF8"/>
    <property type="match status" value="1"/>
</dbReference>
<evidence type="ECO:0000256" key="2">
    <source>
        <dbReference type="ARBA" id="ARBA00022737"/>
    </source>
</evidence>